<proteinExistence type="predicted"/>
<evidence type="ECO:0000313" key="1">
    <source>
        <dbReference type="EMBL" id="MML53483.1"/>
    </source>
</evidence>
<name>A0A403QFF1_SALET</name>
<dbReference type="EMBL" id="RVVJ01000008">
    <property type="protein sequence ID" value="MML53483.1"/>
    <property type="molecule type" value="Genomic_DNA"/>
</dbReference>
<accession>A0A403QFF1</accession>
<dbReference type="Proteomes" id="UP000885348">
    <property type="component" value="Unassembled WGS sequence"/>
</dbReference>
<dbReference type="AlphaFoldDB" id="A0A403QFF1"/>
<sequence>MQQAAKKVYPGLLKLGSEYTGVCRDAAYESVPTIKRVRNALLRITN</sequence>
<organism evidence="1">
    <name type="scientific">Salmonella enterica I</name>
    <dbReference type="NCBI Taxonomy" id="59201"/>
    <lineage>
        <taxon>Bacteria</taxon>
        <taxon>Pseudomonadati</taxon>
        <taxon>Pseudomonadota</taxon>
        <taxon>Gammaproteobacteria</taxon>
        <taxon>Enterobacterales</taxon>
        <taxon>Enterobacteriaceae</taxon>
        <taxon>Salmonella</taxon>
    </lineage>
</organism>
<reference evidence="1" key="1">
    <citation type="submission" date="2018-09" db="EMBL/GenBank/DDBJ databases">
        <authorList>
            <person name="Ashton P.M."/>
            <person name="Dallman T."/>
            <person name="Nair S."/>
            <person name="De Pinna E."/>
            <person name="Peters T."/>
            <person name="Grant K."/>
        </authorList>
    </citation>
    <scope>NUCLEOTIDE SEQUENCE [LARGE SCALE GENOMIC DNA]</scope>
    <source>
        <strain evidence="1">598938</strain>
    </source>
</reference>
<gene>
    <name evidence="1" type="ORF">D7N80_09185</name>
</gene>
<comment type="caution">
    <text evidence="1">The sequence shown here is derived from an EMBL/GenBank/DDBJ whole genome shotgun (WGS) entry which is preliminary data.</text>
</comment>
<protein>
    <submittedName>
        <fullName evidence="1">Uncharacterized protein</fullName>
    </submittedName>
</protein>